<feature type="chain" id="PRO_5041426981" evidence="1">
    <location>
        <begin position="18"/>
        <end position="220"/>
    </location>
</feature>
<dbReference type="EMBL" id="JAUKUD010000007">
    <property type="protein sequence ID" value="KAK0738106.1"/>
    <property type="molecule type" value="Genomic_DNA"/>
</dbReference>
<protein>
    <submittedName>
        <fullName evidence="2">Uncharacterized protein</fullName>
    </submittedName>
</protein>
<gene>
    <name evidence="2" type="ORF">B0T18DRAFT_432971</name>
</gene>
<name>A0AA40BPV7_9PEZI</name>
<proteinExistence type="predicted"/>
<dbReference type="AlphaFoldDB" id="A0AA40BPV7"/>
<organism evidence="2 3">
    <name type="scientific">Schizothecium vesticola</name>
    <dbReference type="NCBI Taxonomy" id="314040"/>
    <lineage>
        <taxon>Eukaryota</taxon>
        <taxon>Fungi</taxon>
        <taxon>Dikarya</taxon>
        <taxon>Ascomycota</taxon>
        <taxon>Pezizomycotina</taxon>
        <taxon>Sordariomycetes</taxon>
        <taxon>Sordariomycetidae</taxon>
        <taxon>Sordariales</taxon>
        <taxon>Schizotheciaceae</taxon>
        <taxon>Schizothecium</taxon>
    </lineage>
</organism>
<comment type="caution">
    <text evidence="2">The sequence shown here is derived from an EMBL/GenBank/DDBJ whole genome shotgun (WGS) entry which is preliminary data.</text>
</comment>
<evidence type="ECO:0000313" key="3">
    <source>
        <dbReference type="Proteomes" id="UP001172155"/>
    </source>
</evidence>
<keyword evidence="3" id="KW-1185">Reference proteome</keyword>
<evidence type="ECO:0000313" key="2">
    <source>
        <dbReference type="EMBL" id="KAK0738106.1"/>
    </source>
</evidence>
<accession>A0AA40BPV7</accession>
<keyword evidence="1" id="KW-0732">Signal</keyword>
<dbReference type="Proteomes" id="UP001172155">
    <property type="component" value="Unassembled WGS sequence"/>
</dbReference>
<sequence length="220" mass="23736">MNLLFLSFSSLLASVAAVPATAAAGPVGTTFLYYVWGIGISGLPMFYDNGAAVVTDYDTAKTKPNLTPVTFTFTQRQQPPPGLQGLGYSFIATPDLAKLTHPATLESAIMFVSDRSSWESHAVGFATSENATVEGKKAGGFLHSQQRFYLIEDITHTGYLSVFCAFPSVESPGVWDLRWNVTNDVPERADGRPVILSSRNFTSGGPVEGTPTWTKCRTRA</sequence>
<evidence type="ECO:0000256" key="1">
    <source>
        <dbReference type="SAM" id="SignalP"/>
    </source>
</evidence>
<feature type="signal peptide" evidence="1">
    <location>
        <begin position="1"/>
        <end position="17"/>
    </location>
</feature>
<reference evidence="2" key="1">
    <citation type="submission" date="2023-06" db="EMBL/GenBank/DDBJ databases">
        <title>Genome-scale phylogeny and comparative genomics of the fungal order Sordariales.</title>
        <authorList>
            <consortium name="Lawrence Berkeley National Laboratory"/>
            <person name="Hensen N."/>
            <person name="Bonometti L."/>
            <person name="Westerberg I."/>
            <person name="Brannstrom I.O."/>
            <person name="Guillou S."/>
            <person name="Cros-Aarteil S."/>
            <person name="Calhoun S."/>
            <person name="Haridas S."/>
            <person name="Kuo A."/>
            <person name="Mondo S."/>
            <person name="Pangilinan J."/>
            <person name="Riley R."/>
            <person name="LaButti K."/>
            <person name="Andreopoulos B."/>
            <person name="Lipzen A."/>
            <person name="Chen C."/>
            <person name="Yanf M."/>
            <person name="Daum C."/>
            <person name="Ng V."/>
            <person name="Clum A."/>
            <person name="Steindorff A."/>
            <person name="Ohm R."/>
            <person name="Martin F."/>
            <person name="Silar P."/>
            <person name="Natvig D."/>
            <person name="Lalanne C."/>
            <person name="Gautier V."/>
            <person name="Ament-velasquez S.L."/>
            <person name="Kruys A."/>
            <person name="Hutchinson M.I."/>
            <person name="Powell A.J."/>
            <person name="Barry K."/>
            <person name="Miller A.N."/>
            <person name="Grigoriev I.V."/>
            <person name="Debuchy R."/>
            <person name="Gladieux P."/>
            <person name="Thoren M.H."/>
            <person name="Johannesson H."/>
        </authorList>
    </citation>
    <scope>NUCLEOTIDE SEQUENCE</scope>
    <source>
        <strain evidence="2">SMH3187-1</strain>
    </source>
</reference>